<dbReference type="OrthoDB" id="8196103at2759"/>
<evidence type="ECO:0000313" key="2">
    <source>
        <dbReference type="Proteomes" id="UP000499080"/>
    </source>
</evidence>
<sequence length="186" mass="21636">MKFEIGDFGYTTKNGRQILVDYPPISECQRDGIVNLPQNSGRWKETFNNDQIKALKDYITEIDRRAFGLTRMQFGRLCFDFTEQKGINHRFNKQKMTAGKDFIAGFMHDYSLSLRAPETTSQVRISALNSVNIEKLFDTLKEMRENINFDQLSFIMLMRWGFHSPNEASQSVITRREPQGDNSEIC</sequence>
<organism evidence="1 2">
    <name type="scientific">Araneus ventricosus</name>
    <name type="common">Orbweaver spider</name>
    <name type="synonym">Epeira ventricosa</name>
    <dbReference type="NCBI Taxonomy" id="182803"/>
    <lineage>
        <taxon>Eukaryota</taxon>
        <taxon>Metazoa</taxon>
        <taxon>Ecdysozoa</taxon>
        <taxon>Arthropoda</taxon>
        <taxon>Chelicerata</taxon>
        <taxon>Arachnida</taxon>
        <taxon>Araneae</taxon>
        <taxon>Araneomorphae</taxon>
        <taxon>Entelegynae</taxon>
        <taxon>Araneoidea</taxon>
        <taxon>Araneidae</taxon>
        <taxon>Araneus</taxon>
    </lineage>
</organism>
<protein>
    <submittedName>
        <fullName evidence="1">Uncharacterized protein</fullName>
    </submittedName>
</protein>
<keyword evidence="2" id="KW-1185">Reference proteome</keyword>
<reference evidence="1 2" key="1">
    <citation type="journal article" date="2019" name="Sci. Rep.">
        <title>Orb-weaving spider Araneus ventricosus genome elucidates the spidroin gene catalogue.</title>
        <authorList>
            <person name="Kono N."/>
            <person name="Nakamura H."/>
            <person name="Ohtoshi R."/>
            <person name="Moran D.A.P."/>
            <person name="Shinohara A."/>
            <person name="Yoshida Y."/>
            <person name="Fujiwara M."/>
            <person name="Mori M."/>
            <person name="Tomita M."/>
            <person name="Arakawa K."/>
        </authorList>
    </citation>
    <scope>NUCLEOTIDE SEQUENCE [LARGE SCALE GENOMIC DNA]</scope>
</reference>
<comment type="caution">
    <text evidence="1">The sequence shown here is derived from an EMBL/GenBank/DDBJ whole genome shotgun (WGS) entry which is preliminary data.</text>
</comment>
<name>A0A4Y2K6P8_ARAVE</name>
<dbReference type="AlphaFoldDB" id="A0A4Y2K6P8"/>
<gene>
    <name evidence="1" type="ORF">AVEN_228354_1</name>
</gene>
<proteinExistence type="predicted"/>
<dbReference type="EMBL" id="BGPR01004280">
    <property type="protein sequence ID" value="GBM97927.1"/>
    <property type="molecule type" value="Genomic_DNA"/>
</dbReference>
<dbReference type="Proteomes" id="UP000499080">
    <property type="component" value="Unassembled WGS sequence"/>
</dbReference>
<evidence type="ECO:0000313" key="1">
    <source>
        <dbReference type="EMBL" id="GBM97927.1"/>
    </source>
</evidence>
<accession>A0A4Y2K6P8</accession>